<keyword evidence="2" id="KW-1185">Reference proteome</keyword>
<comment type="caution">
    <text evidence="1">The sequence shown here is derived from an EMBL/GenBank/DDBJ whole genome shotgun (WGS) entry which is preliminary data.</text>
</comment>
<organism evidence="1 2">
    <name type="scientific">Photobacterium marinum</name>
    <dbReference type="NCBI Taxonomy" id="1056511"/>
    <lineage>
        <taxon>Bacteria</taxon>
        <taxon>Pseudomonadati</taxon>
        <taxon>Pseudomonadota</taxon>
        <taxon>Gammaproteobacteria</taxon>
        <taxon>Vibrionales</taxon>
        <taxon>Vibrionaceae</taxon>
        <taxon>Photobacterium</taxon>
    </lineage>
</organism>
<dbReference type="OrthoDB" id="6147138at2"/>
<dbReference type="AlphaFoldDB" id="L8JEA3"/>
<dbReference type="EMBL" id="AMZO01000016">
    <property type="protein sequence ID" value="ELR65844.1"/>
    <property type="molecule type" value="Genomic_DNA"/>
</dbReference>
<dbReference type="PATRIC" id="fig|1056511.3.peg.2424"/>
<name>L8JEA3_9GAMM</name>
<evidence type="ECO:0008006" key="3">
    <source>
        <dbReference type="Google" id="ProtNLM"/>
    </source>
</evidence>
<sequence length="305" mass="33202">MARRDKKKIIGFAPETTYGVDAIAAGAAMSHVLGREFTITPLAGESQSLEYDNGMLGQSPQIMTEAYVTVEFTVDFAASKDPAKAAAWGTLMSACQRKVADDAAAKQTLYSIDDEATGSLSIYFFQSGSLHKLVGARGSLALNITAKQFGGIKFAFTGLFVPVTEAVLPQLDFSRWVTPLKIGVENSSFTLDDKPFKLISLEYDQANQVPYQEYVGHQEVMITDYQPTATMVIEAPKLSELDVFAMAQAGSEHNLVFTNGPVGNQVGWQCSRVQLGRATYGEQEGTQTYSIPLNIIANSDQFFTR</sequence>
<dbReference type="RefSeq" id="WP_007465954.1">
    <property type="nucleotide sequence ID" value="NZ_AMZO01000016.1"/>
</dbReference>
<gene>
    <name evidence="1" type="ORF">C942_00931</name>
</gene>
<evidence type="ECO:0000313" key="1">
    <source>
        <dbReference type="EMBL" id="ELR65844.1"/>
    </source>
</evidence>
<reference evidence="1 2" key="1">
    <citation type="submission" date="2012-12" db="EMBL/GenBank/DDBJ databases">
        <title>Genome Assembly of Photobacterium sp. AK15.</title>
        <authorList>
            <person name="Khatri I."/>
            <person name="Vaidya B."/>
            <person name="Srinivas T.N.R."/>
            <person name="Subramanian S."/>
            <person name="Pinnaka A."/>
        </authorList>
    </citation>
    <scope>NUCLEOTIDE SEQUENCE [LARGE SCALE GENOMIC DNA]</scope>
    <source>
        <strain evidence="1 2">AK15</strain>
    </source>
</reference>
<accession>L8JEA3</accession>
<proteinExistence type="predicted"/>
<evidence type="ECO:0000313" key="2">
    <source>
        <dbReference type="Proteomes" id="UP000011134"/>
    </source>
</evidence>
<dbReference type="Proteomes" id="UP000011134">
    <property type="component" value="Unassembled WGS sequence"/>
</dbReference>
<protein>
    <recommendedName>
        <fullName evidence="3">Phage protein</fullName>
    </recommendedName>
</protein>